<dbReference type="OrthoDB" id="220475at2"/>
<organism evidence="5 6">
    <name type="scientific">Rhodopirellula maiorica SM1</name>
    <dbReference type="NCBI Taxonomy" id="1265738"/>
    <lineage>
        <taxon>Bacteria</taxon>
        <taxon>Pseudomonadati</taxon>
        <taxon>Planctomycetota</taxon>
        <taxon>Planctomycetia</taxon>
        <taxon>Pirellulales</taxon>
        <taxon>Pirellulaceae</taxon>
        <taxon>Novipirellula</taxon>
    </lineage>
</organism>
<sequence>MSEPKPKRLAIVVDDEAIARKMLMFALQHEGFQCHQASDGQEAMQMIAGGKYHLVVTDLAMPHKNGHALAVELLALENRPTIAIHTSVIEPRIVKDLMNRGVDDIVYKPTHYAAFAAKMVGMVERRISSGKAATTIAPQDVSKVGQLNQAGSSERNQMSRMPSDAKRPLAARSANALGVESLPFSEGVIEACRLACNPNSEVHEICAAIRREPSLSAELIRMGNSSFYNRSGSNLRLEEVVVRIGRRHVGELALALNASSSIREMTVTSMDVPLAWQRSLAARAAAKILISLRKNSGGNAGILLSAAMHSLGRLVLAQAFPNDVSTMIQHANDSGEALTVLEQRALSATQSESLARMLNKCQIPQDIIGPLQYIDRSYRQLEDLDPEDREGAELVKVAVLIGWLAVGRWEAWDLVEIPPANVLRQHCRRPVSELVTRTREAVLEMMAELEDFSGLCDPSSNLTPCLYHCVGERDWDIVQWMLPAVGFTPSQDDPQQEAAMVINALDVTRRQLSKHTSARETRHGLVLVRSGQAVRSTANRSVHTLPCSVASLAQAISADPKARLVSSA</sequence>
<dbReference type="PATRIC" id="fig|1265738.3.peg.6287"/>
<keyword evidence="6" id="KW-1185">Reference proteome</keyword>
<evidence type="ECO:0000256" key="1">
    <source>
        <dbReference type="PROSITE-ProRule" id="PRU00169"/>
    </source>
</evidence>
<name>M5RBL4_9BACT</name>
<dbReference type="Gene3D" id="1.10.3210.10">
    <property type="entry name" value="Hypothetical protein af1432"/>
    <property type="match status" value="1"/>
</dbReference>
<dbReference type="PANTHER" id="PTHR43228">
    <property type="entry name" value="TWO-COMPONENT RESPONSE REGULATOR"/>
    <property type="match status" value="1"/>
</dbReference>
<dbReference type="RefSeq" id="WP_008705754.1">
    <property type="nucleotide sequence ID" value="NZ_ANOG01000914.1"/>
</dbReference>
<dbReference type="GO" id="GO:0000160">
    <property type="term" value="P:phosphorelay signal transduction system"/>
    <property type="evidence" value="ECO:0007669"/>
    <property type="project" value="InterPro"/>
</dbReference>
<dbReference type="Pfam" id="PF00072">
    <property type="entry name" value="Response_reg"/>
    <property type="match status" value="1"/>
</dbReference>
<keyword evidence="1" id="KW-0597">Phosphoprotein</keyword>
<dbReference type="PANTHER" id="PTHR43228:SF1">
    <property type="entry name" value="TWO-COMPONENT RESPONSE REGULATOR ARR22"/>
    <property type="match status" value="1"/>
</dbReference>
<evidence type="ECO:0000256" key="2">
    <source>
        <dbReference type="SAM" id="MobiDB-lite"/>
    </source>
</evidence>
<dbReference type="EMBL" id="ANOG01000914">
    <property type="protein sequence ID" value="EMI16770.1"/>
    <property type="molecule type" value="Genomic_DNA"/>
</dbReference>
<evidence type="ECO:0000313" key="5">
    <source>
        <dbReference type="EMBL" id="EMI16770.1"/>
    </source>
</evidence>
<dbReference type="SUPFAM" id="SSF109604">
    <property type="entry name" value="HD-domain/PDEase-like"/>
    <property type="match status" value="1"/>
</dbReference>
<dbReference type="InterPro" id="IPR052048">
    <property type="entry name" value="ST_Response_Regulator"/>
</dbReference>
<dbReference type="AlphaFoldDB" id="M5RBL4"/>
<feature type="domain" description="HDOD" evidence="4">
    <location>
        <begin position="181"/>
        <end position="377"/>
    </location>
</feature>
<dbReference type="CDD" id="cd00156">
    <property type="entry name" value="REC"/>
    <property type="match status" value="1"/>
</dbReference>
<feature type="domain" description="Response regulatory" evidence="3">
    <location>
        <begin position="9"/>
        <end position="123"/>
    </location>
</feature>
<feature type="compositionally biased region" description="Polar residues" evidence="2">
    <location>
        <begin position="146"/>
        <end position="160"/>
    </location>
</feature>
<dbReference type="PROSITE" id="PS51833">
    <property type="entry name" value="HDOD"/>
    <property type="match status" value="1"/>
</dbReference>
<protein>
    <submittedName>
        <fullName evidence="5">Signal transduction response regulator, receiver region domain protein</fullName>
    </submittedName>
</protein>
<feature type="region of interest" description="Disordered" evidence="2">
    <location>
        <begin position="146"/>
        <end position="169"/>
    </location>
</feature>
<dbReference type="InterPro" id="IPR013976">
    <property type="entry name" value="HDOD"/>
</dbReference>
<dbReference type="SMART" id="SM00448">
    <property type="entry name" value="REC"/>
    <property type="match status" value="1"/>
</dbReference>
<dbReference type="SUPFAM" id="SSF52172">
    <property type="entry name" value="CheY-like"/>
    <property type="match status" value="1"/>
</dbReference>
<dbReference type="PROSITE" id="PS50110">
    <property type="entry name" value="RESPONSE_REGULATORY"/>
    <property type="match status" value="1"/>
</dbReference>
<proteinExistence type="predicted"/>
<dbReference type="Gene3D" id="3.40.50.2300">
    <property type="match status" value="1"/>
</dbReference>
<dbReference type="InterPro" id="IPR001789">
    <property type="entry name" value="Sig_transdc_resp-reg_receiver"/>
</dbReference>
<accession>M5RBL4</accession>
<dbReference type="Proteomes" id="UP000011991">
    <property type="component" value="Unassembled WGS sequence"/>
</dbReference>
<dbReference type="Pfam" id="PF08668">
    <property type="entry name" value="HDOD"/>
    <property type="match status" value="1"/>
</dbReference>
<evidence type="ECO:0000313" key="6">
    <source>
        <dbReference type="Proteomes" id="UP000011991"/>
    </source>
</evidence>
<evidence type="ECO:0000259" key="3">
    <source>
        <dbReference type="PROSITE" id="PS50110"/>
    </source>
</evidence>
<gene>
    <name evidence="5" type="ORF">RMSM_06306</name>
</gene>
<dbReference type="InterPro" id="IPR011006">
    <property type="entry name" value="CheY-like_superfamily"/>
</dbReference>
<evidence type="ECO:0000259" key="4">
    <source>
        <dbReference type="PROSITE" id="PS51833"/>
    </source>
</evidence>
<feature type="modified residue" description="4-aspartylphosphate" evidence="1">
    <location>
        <position position="58"/>
    </location>
</feature>
<comment type="caution">
    <text evidence="5">The sequence shown here is derived from an EMBL/GenBank/DDBJ whole genome shotgun (WGS) entry which is preliminary data.</text>
</comment>
<reference evidence="5 6" key="1">
    <citation type="journal article" date="2013" name="Mar. Genomics">
        <title>Expression of sulfatases in Rhodopirellula baltica and the diversity of sulfatases in the genus Rhodopirellula.</title>
        <authorList>
            <person name="Wegner C.E."/>
            <person name="Richter-Heitmann T."/>
            <person name="Klindworth A."/>
            <person name="Klockow C."/>
            <person name="Richter M."/>
            <person name="Achstetter T."/>
            <person name="Glockner F.O."/>
            <person name="Harder J."/>
        </authorList>
    </citation>
    <scope>NUCLEOTIDE SEQUENCE [LARGE SCALE GENOMIC DNA]</scope>
    <source>
        <strain evidence="5 6">SM1</strain>
    </source>
</reference>